<evidence type="ECO:0000313" key="5">
    <source>
        <dbReference type="EMBL" id="KAF7436817.1"/>
    </source>
</evidence>
<dbReference type="PANTHER" id="PTHR10194:SF60">
    <property type="entry name" value="RAS GTPASE-ACTIVATING PROTEIN RASKOL"/>
    <property type="match status" value="1"/>
</dbReference>
<dbReference type="SUPFAM" id="SSF48350">
    <property type="entry name" value="GTPase activation domain, GAP"/>
    <property type="match status" value="1"/>
</dbReference>
<evidence type="ECO:0000256" key="1">
    <source>
        <dbReference type="ARBA" id="ARBA00022468"/>
    </source>
</evidence>
<dbReference type="InterPro" id="IPR039360">
    <property type="entry name" value="Ras_GTPase"/>
</dbReference>
<proteinExistence type="predicted"/>
<keyword evidence="1" id="KW-0343">GTPase activation</keyword>
<dbReference type="InterPro" id="IPR001936">
    <property type="entry name" value="RasGAP_dom"/>
</dbReference>
<dbReference type="OrthoDB" id="775356at2759"/>
<dbReference type="PROSITE" id="PS50004">
    <property type="entry name" value="C2"/>
    <property type="match status" value="1"/>
</dbReference>
<dbReference type="GO" id="GO:0005096">
    <property type="term" value="F:GTPase activator activity"/>
    <property type="evidence" value="ECO:0007669"/>
    <property type="project" value="UniProtKB-KW"/>
</dbReference>
<feature type="domain" description="Ras-GAP" evidence="4">
    <location>
        <begin position="374"/>
        <end position="577"/>
    </location>
</feature>
<dbReference type="InterPro" id="IPR035892">
    <property type="entry name" value="C2_domain_sf"/>
</dbReference>
<dbReference type="SUPFAM" id="SSF49562">
    <property type="entry name" value="C2 domain (Calcium/lipid-binding domain, CaLB)"/>
    <property type="match status" value="1"/>
</dbReference>
<feature type="compositionally biased region" description="Low complexity" evidence="2">
    <location>
        <begin position="727"/>
        <end position="743"/>
    </location>
</feature>
<evidence type="ECO:0008006" key="7">
    <source>
        <dbReference type="Google" id="ProtNLM"/>
    </source>
</evidence>
<gene>
    <name evidence="5" type="ORF">PC9H_003650</name>
</gene>
<dbReference type="InterPro" id="IPR008936">
    <property type="entry name" value="Rho_GTPase_activation_prot"/>
</dbReference>
<dbReference type="Pfam" id="PF00616">
    <property type="entry name" value="RasGAP"/>
    <property type="match status" value="1"/>
</dbReference>
<dbReference type="Pfam" id="PF00168">
    <property type="entry name" value="C2"/>
    <property type="match status" value="1"/>
</dbReference>
<comment type="caution">
    <text evidence="5">The sequence shown here is derived from an EMBL/GenBank/DDBJ whole genome shotgun (WGS) entry which is preliminary data.</text>
</comment>
<dbReference type="CDD" id="cd05137">
    <property type="entry name" value="RasGAP_CLA2_BUD2"/>
    <property type="match status" value="1"/>
</dbReference>
<dbReference type="PROSITE" id="PS50018">
    <property type="entry name" value="RAS_GTPASE_ACTIV_2"/>
    <property type="match status" value="1"/>
</dbReference>
<name>A0A8H7A2B5_PLEOS</name>
<evidence type="ECO:0000313" key="6">
    <source>
        <dbReference type="Proteomes" id="UP000623687"/>
    </source>
</evidence>
<dbReference type="AlphaFoldDB" id="A0A8H7A2B5"/>
<dbReference type="Gene3D" id="2.60.40.150">
    <property type="entry name" value="C2 domain"/>
    <property type="match status" value="1"/>
</dbReference>
<feature type="domain" description="C2" evidence="3">
    <location>
        <begin position="179"/>
        <end position="316"/>
    </location>
</feature>
<evidence type="ECO:0000256" key="2">
    <source>
        <dbReference type="SAM" id="MobiDB-lite"/>
    </source>
</evidence>
<sequence>MTTSWDYPPSGKGEVPREFIVNNVELYLSQAASVAFRKPLPAQRKKLERRESIKPLSNPDDKKLKEKHSWLSLSKATSSGQWRSATCKLSEEGDRCLLNIYVDETMLYQTVSIHLLNHTDIREADSSLFFRKYCLGIYGKAAQRWNAGYPVEPIYLHFPNVDSCHSWLALLRSYAIPEIYGRYFFKEDGGSYRMWRQVELTVQQGRYLGSARFLGDQGANGAVPPSTETNQEPEVIDMDVSCEIFLNDVICGRTTVKKGIGSPDWHESFTFPDLPPFEMLDVNVWREKKLFKPTMMGSVRITLSNFRRGEAVEGWFPVLHSGVAGNDVQVGEIRLKIRVDEEIILPATTYEGLLEALNSRNFLDWMIDFETKLHLKTITTQLMSIAVARNVLIPQVQELADREVDGTPSSHQTLFRGNTILTKVMEACMSWYGKAFLEASIGDVLRRLCDEKVAIEVDPVRSGKSTRDMDKNRELLIQWCERFWIQIHSVRNECPNEMRKLFEHVRKLVEGRYNLGDLSQEQNRDLPWQSVSAFCFLRFIVPAILHPHLFGLCPGLPSPAVKRSLTLVAKVMQSLANLNASVQKEEFMRGIKDFLADNRESMIDYLIVISTPTNEPYDPHPTPMDGRHSRLHIVNHLRNRAAKMPVLNREAIPILPDLLDTSRHLSIIASAVIRHSRDYSAKKTGGDDNQALDQLCTKCFEVEEHALRRVSKLATRMSTDRRASVASSPVNPLTPTPSNSTTVFAASTSSNGTRRSRKSTRPSTAPSASDSDTPRHRQTHFSGPSSPNRPLRVFGGHPPVTPSSPPGAEDNHTRKRLKSKSKSIENMPTSGLDLGTAKPEAAAEMSDDTGKGMRGLGIFRGILRR</sequence>
<dbReference type="VEuPathDB" id="FungiDB:PC9H_003650"/>
<dbReference type="RefSeq" id="XP_036634716.1">
    <property type="nucleotide sequence ID" value="XM_036773243.1"/>
</dbReference>
<dbReference type="GeneID" id="59373468"/>
<protein>
    <recommendedName>
        <fullName evidence="7">Rho GTPase activation protein</fullName>
    </recommendedName>
</protein>
<dbReference type="PANTHER" id="PTHR10194">
    <property type="entry name" value="RAS GTPASE-ACTIVATING PROTEINS"/>
    <property type="match status" value="1"/>
</dbReference>
<reference evidence="5" key="1">
    <citation type="submission" date="2019-07" db="EMBL/GenBank/DDBJ databases">
        <authorList>
            <person name="Palmer J.M."/>
        </authorList>
    </citation>
    <scope>NUCLEOTIDE SEQUENCE</scope>
    <source>
        <strain evidence="5">PC9</strain>
    </source>
</reference>
<evidence type="ECO:0000259" key="3">
    <source>
        <dbReference type="PROSITE" id="PS50004"/>
    </source>
</evidence>
<accession>A0A8H7A2B5</accession>
<dbReference type="SMART" id="SM00323">
    <property type="entry name" value="RasGAP"/>
    <property type="match status" value="1"/>
</dbReference>
<feature type="region of interest" description="Disordered" evidence="2">
    <location>
        <begin position="717"/>
        <end position="850"/>
    </location>
</feature>
<dbReference type="Proteomes" id="UP000623687">
    <property type="component" value="Unassembled WGS sequence"/>
</dbReference>
<keyword evidence="6" id="KW-1185">Reference proteome</keyword>
<feature type="compositionally biased region" description="Basic and acidic residues" evidence="2">
    <location>
        <begin position="48"/>
        <end position="65"/>
    </location>
</feature>
<dbReference type="EMBL" id="JACETU010000002">
    <property type="protein sequence ID" value="KAF7436817.1"/>
    <property type="molecule type" value="Genomic_DNA"/>
</dbReference>
<dbReference type="SMART" id="SM00239">
    <property type="entry name" value="C2"/>
    <property type="match status" value="1"/>
</dbReference>
<feature type="region of interest" description="Disordered" evidence="2">
    <location>
        <begin position="46"/>
        <end position="65"/>
    </location>
</feature>
<organism evidence="5 6">
    <name type="scientific">Pleurotus ostreatus</name>
    <name type="common">Oyster mushroom</name>
    <name type="synonym">White-rot fungus</name>
    <dbReference type="NCBI Taxonomy" id="5322"/>
    <lineage>
        <taxon>Eukaryota</taxon>
        <taxon>Fungi</taxon>
        <taxon>Dikarya</taxon>
        <taxon>Basidiomycota</taxon>
        <taxon>Agaricomycotina</taxon>
        <taxon>Agaricomycetes</taxon>
        <taxon>Agaricomycetidae</taxon>
        <taxon>Agaricales</taxon>
        <taxon>Pleurotineae</taxon>
        <taxon>Pleurotaceae</taxon>
        <taxon>Pleurotus</taxon>
    </lineage>
</organism>
<evidence type="ECO:0000259" key="4">
    <source>
        <dbReference type="PROSITE" id="PS50018"/>
    </source>
</evidence>
<dbReference type="InterPro" id="IPR000008">
    <property type="entry name" value="C2_dom"/>
</dbReference>
<dbReference type="Gene3D" id="1.10.506.10">
    <property type="entry name" value="GTPase Activation - p120gap, domain 1"/>
    <property type="match status" value="1"/>
</dbReference>